<accession>A0A1M2W3I4</accession>
<protein>
    <submittedName>
        <fullName evidence="2">Uncharacterized protein</fullName>
    </submittedName>
</protein>
<evidence type="ECO:0000256" key="1">
    <source>
        <dbReference type="SAM" id="MobiDB-lite"/>
    </source>
</evidence>
<proteinExistence type="predicted"/>
<name>A0A1M2W3I4_TRAPU</name>
<dbReference type="OrthoDB" id="2758037at2759"/>
<feature type="region of interest" description="Disordered" evidence="1">
    <location>
        <begin position="169"/>
        <end position="220"/>
    </location>
</feature>
<dbReference type="AlphaFoldDB" id="A0A1M2W3I4"/>
<dbReference type="EMBL" id="MNAD01000288">
    <property type="protein sequence ID" value="OJT14425.1"/>
    <property type="molecule type" value="Genomic_DNA"/>
</dbReference>
<feature type="compositionally biased region" description="Low complexity" evidence="1">
    <location>
        <begin position="53"/>
        <end position="70"/>
    </location>
</feature>
<dbReference type="Proteomes" id="UP000184267">
    <property type="component" value="Unassembled WGS sequence"/>
</dbReference>
<feature type="compositionally biased region" description="Basic and acidic residues" evidence="1">
    <location>
        <begin position="119"/>
        <end position="131"/>
    </location>
</feature>
<dbReference type="OMA" id="EHAYPPM"/>
<organism evidence="2 3">
    <name type="scientific">Trametes pubescens</name>
    <name type="common">White-rot fungus</name>
    <dbReference type="NCBI Taxonomy" id="154538"/>
    <lineage>
        <taxon>Eukaryota</taxon>
        <taxon>Fungi</taxon>
        <taxon>Dikarya</taxon>
        <taxon>Basidiomycota</taxon>
        <taxon>Agaricomycotina</taxon>
        <taxon>Agaricomycetes</taxon>
        <taxon>Polyporales</taxon>
        <taxon>Polyporaceae</taxon>
        <taxon>Trametes</taxon>
    </lineage>
</organism>
<keyword evidence="3" id="KW-1185">Reference proteome</keyword>
<evidence type="ECO:0000313" key="2">
    <source>
        <dbReference type="EMBL" id="OJT14425.1"/>
    </source>
</evidence>
<gene>
    <name evidence="2" type="ORF">TRAPUB_9003</name>
</gene>
<reference evidence="2 3" key="1">
    <citation type="submission" date="2016-10" db="EMBL/GenBank/DDBJ databases">
        <title>Genome sequence of the basidiomycete white-rot fungus Trametes pubescens.</title>
        <authorList>
            <person name="Makela M.R."/>
            <person name="Granchi Z."/>
            <person name="Peng M."/>
            <person name="De Vries R.P."/>
            <person name="Grigoriev I."/>
            <person name="Riley R."/>
            <person name="Hilden K."/>
        </authorList>
    </citation>
    <scope>NUCLEOTIDE SEQUENCE [LARGE SCALE GENOMIC DNA]</scope>
    <source>
        <strain evidence="2 3">FBCC735</strain>
    </source>
</reference>
<feature type="region of interest" description="Disordered" evidence="1">
    <location>
        <begin position="44"/>
        <end position="73"/>
    </location>
</feature>
<sequence length="220" mass="23847">MEVRMSPSSAAFGHLGPPYATLTHLLTDRIIRLRRTDRPLRDFFRTLPDSPPHRSVSRPSHVPRTTGLPPTRGPPAHLIYDSLTTPVPLMHHSGPRRGRGRRTYAGDIGAGGRRGAVAHPDDPHEFLPEYDDKDRLPRYQDLEEAAAARIILGADLGRVDDAGRMAGVGAGLGRRPNGEAGQSDTDLLVGEPSSAVSEDEHAYPPMSSTGSHEGHTSNVR</sequence>
<feature type="compositionally biased region" description="Polar residues" evidence="1">
    <location>
        <begin position="206"/>
        <end position="220"/>
    </location>
</feature>
<comment type="caution">
    <text evidence="2">The sequence shown here is derived from an EMBL/GenBank/DDBJ whole genome shotgun (WGS) entry which is preliminary data.</text>
</comment>
<feature type="region of interest" description="Disordered" evidence="1">
    <location>
        <begin position="107"/>
        <end position="131"/>
    </location>
</feature>
<evidence type="ECO:0000313" key="3">
    <source>
        <dbReference type="Proteomes" id="UP000184267"/>
    </source>
</evidence>